<keyword evidence="2" id="KW-0547">Nucleotide-binding</keyword>
<keyword evidence="1" id="KW-0436">Ligase</keyword>
<dbReference type="InterPro" id="IPR011697">
    <property type="entry name" value="Peptidase_C26"/>
</dbReference>
<evidence type="ECO:0000256" key="5">
    <source>
        <dbReference type="ARBA" id="ARBA00022840"/>
    </source>
</evidence>
<organism evidence="6 7">
    <name type="scientific">Oleiphilus messinensis</name>
    <dbReference type="NCBI Taxonomy" id="141451"/>
    <lineage>
        <taxon>Bacteria</taxon>
        <taxon>Pseudomonadati</taxon>
        <taxon>Pseudomonadota</taxon>
        <taxon>Gammaproteobacteria</taxon>
        <taxon>Oceanospirillales</taxon>
        <taxon>Oleiphilaceae</taxon>
        <taxon>Oleiphilus</taxon>
    </lineage>
</organism>
<keyword evidence="7" id="KW-1185">Reference proteome</keyword>
<dbReference type="EMBL" id="CP021425">
    <property type="protein sequence ID" value="ARU57169.1"/>
    <property type="molecule type" value="Genomic_DNA"/>
</dbReference>
<dbReference type="GO" id="GO:0016740">
    <property type="term" value="F:transferase activity"/>
    <property type="evidence" value="ECO:0007669"/>
    <property type="project" value="UniProtKB-KW"/>
</dbReference>
<keyword evidence="6" id="KW-0315">Glutamine amidotransferase</keyword>
<keyword evidence="6" id="KW-0808">Transferase</keyword>
<dbReference type="Proteomes" id="UP000196027">
    <property type="component" value="Chromosome"/>
</dbReference>
<reference evidence="6 7" key="1">
    <citation type="submission" date="2017-05" db="EMBL/GenBank/DDBJ databases">
        <title>Genomic insights into alkan degradation activity of Oleiphilus messinensis.</title>
        <authorList>
            <person name="Kozyavkin S.A."/>
            <person name="Slesarev A.I."/>
            <person name="Golyshin P.N."/>
            <person name="Korzhenkov A."/>
            <person name="Golyshina O.N."/>
            <person name="Toshchakov S.V."/>
        </authorList>
    </citation>
    <scope>NUCLEOTIDE SEQUENCE [LARGE SCALE GENOMIC DNA]</scope>
    <source>
        <strain evidence="6 7">ME102</strain>
    </source>
</reference>
<accession>A0A1Y0IAH7</accession>
<dbReference type="GO" id="GO:0016787">
    <property type="term" value="F:hydrolase activity"/>
    <property type="evidence" value="ECO:0007669"/>
    <property type="project" value="InterPro"/>
</dbReference>
<keyword evidence="4" id="KW-0658">Purine biosynthesis</keyword>
<dbReference type="GO" id="GO:0003921">
    <property type="term" value="F:GMP synthase activity"/>
    <property type="evidence" value="ECO:0007669"/>
    <property type="project" value="TreeGrafter"/>
</dbReference>
<evidence type="ECO:0000256" key="1">
    <source>
        <dbReference type="ARBA" id="ARBA00022598"/>
    </source>
</evidence>
<dbReference type="GO" id="GO:0005829">
    <property type="term" value="C:cytosol"/>
    <property type="evidence" value="ECO:0007669"/>
    <property type="project" value="TreeGrafter"/>
</dbReference>
<protein>
    <submittedName>
        <fullName evidence="6">Glutamine amidotransferase class-I</fullName>
    </submittedName>
</protein>
<evidence type="ECO:0000313" key="6">
    <source>
        <dbReference type="EMBL" id="ARU57169.1"/>
    </source>
</evidence>
<evidence type="ECO:0000313" key="7">
    <source>
        <dbReference type="Proteomes" id="UP000196027"/>
    </source>
</evidence>
<name>A0A1Y0IAH7_9GAMM</name>
<gene>
    <name evidence="6" type="ORF">OLMES_3126</name>
</gene>
<evidence type="ECO:0000256" key="4">
    <source>
        <dbReference type="ARBA" id="ARBA00022755"/>
    </source>
</evidence>
<sequence length="153" mass="17036">MAVAPDALVLSGGNDINEYSLRDRTEFALLNWAQARQLPVLGICRGMQLMATWAGTTLISIAGHVDTRHELNFIGNQDGLVAGIPREVNSYHNHAVRDCPEGFYVLAESADAVIEAIAHRQLNWQACMWHPEREPAFNLVDINRIRKLFGITS</sequence>
<dbReference type="AlphaFoldDB" id="A0A1Y0IAH7"/>
<dbReference type="InterPro" id="IPR029062">
    <property type="entry name" value="Class_I_gatase-like"/>
</dbReference>
<proteinExistence type="predicted"/>
<dbReference type="PROSITE" id="PS51273">
    <property type="entry name" value="GATASE_TYPE_1"/>
    <property type="match status" value="1"/>
</dbReference>
<evidence type="ECO:0000256" key="3">
    <source>
        <dbReference type="ARBA" id="ARBA00022749"/>
    </source>
</evidence>
<dbReference type="SUPFAM" id="SSF52317">
    <property type="entry name" value="Class I glutamine amidotransferase-like"/>
    <property type="match status" value="1"/>
</dbReference>
<evidence type="ECO:0000256" key="2">
    <source>
        <dbReference type="ARBA" id="ARBA00022741"/>
    </source>
</evidence>
<dbReference type="PANTHER" id="PTHR11922:SF2">
    <property type="entry name" value="GMP SYNTHASE [GLUTAMINE-HYDROLYZING]"/>
    <property type="match status" value="1"/>
</dbReference>
<dbReference type="Gene3D" id="3.40.50.880">
    <property type="match status" value="1"/>
</dbReference>
<keyword evidence="3" id="KW-0332">GMP biosynthesis</keyword>
<dbReference type="Pfam" id="PF07722">
    <property type="entry name" value="Peptidase_C26"/>
    <property type="match status" value="1"/>
</dbReference>
<dbReference type="KEGG" id="ome:OLMES_3126"/>
<dbReference type="PANTHER" id="PTHR11922">
    <property type="entry name" value="GMP SYNTHASE-RELATED"/>
    <property type="match status" value="1"/>
</dbReference>
<dbReference type="GO" id="GO:0005524">
    <property type="term" value="F:ATP binding"/>
    <property type="evidence" value="ECO:0007669"/>
    <property type="project" value="UniProtKB-KW"/>
</dbReference>
<keyword evidence="5" id="KW-0067">ATP-binding</keyword>